<proteinExistence type="predicted"/>
<accession>F6ELZ2</accession>
<sequence>MTASRRIRTAFVAAAAAAALVLTGCGDDTDVEDTIGDFTEEVGDTFRTGGDTTCREFAEQDPDEQRSTVEDFLSEEHEGEPSDAQIEGASLAVTALCAIEGNDETPIRDADIQP</sequence>
<evidence type="ECO:0000313" key="4">
    <source>
        <dbReference type="Proteomes" id="UP000009235"/>
    </source>
</evidence>
<keyword evidence="4" id="KW-1185">Reference proteome</keyword>
<dbReference type="STRING" id="443218.AS9A_4340"/>
<evidence type="ECO:0000256" key="1">
    <source>
        <dbReference type="SAM" id="MobiDB-lite"/>
    </source>
</evidence>
<dbReference type="KEGG" id="asd:AS9A_4340"/>
<dbReference type="HOGENOM" id="CLU_1830940_0_0_11"/>
<dbReference type="eggNOG" id="ENOG5031SY3">
    <property type="taxonomic scope" value="Bacteria"/>
</dbReference>
<protein>
    <recommendedName>
        <fullName evidence="5">Lipoprotein</fullName>
    </recommendedName>
</protein>
<gene>
    <name evidence="3" type="ordered locus">AS9A_4340</name>
</gene>
<feature type="chain" id="PRO_5039360498" description="Lipoprotein" evidence="2">
    <location>
        <begin position="27"/>
        <end position="114"/>
    </location>
</feature>
<dbReference type="OrthoDB" id="4567275at2"/>
<feature type="compositionally biased region" description="Basic and acidic residues" evidence="1">
    <location>
        <begin position="53"/>
        <end position="80"/>
    </location>
</feature>
<dbReference type="RefSeq" id="WP_013809121.1">
    <property type="nucleotide sequence ID" value="NC_015564.1"/>
</dbReference>
<evidence type="ECO:0000256" key="2">
    <source>
        <dbReference type="SAM" id="SignalP"/>
    </source>
</evidence>
<dbReference type="Proteomes" id="UP000009235">
    <property type="component" value="Chromosome"/>
</dbReference>
<reference evidence="3 4" key="1">
    <citation type="journal article" date="2011" name="J. Bacteriol.">
        <title>Complete genome sequence of Amycolicicoccus subflavus DQS3-9A1T, an actinomycete isolated from crude oil-polluted soil.</title>
        <authorList>
            <person name="Cai M."/>
            <person name="Chen W.M."/>
            <person name="Nie Y."/>
            <person name="Chi C.Q."/>
            <person name="Wang Y.N."/>
            <person name="Tang Y.Q."/>
            <person name="Li G.Y."/>
            <person name="Wu X.L."/>
        </authorList>
    </citation>
    <scope>NUCLEOTIDE SEQUENCE [LARGE SCALE GENOMIC DNA]</scope>
    <source>
        <strain evidence="4">DSM 45089 / DQS3-9A1</strain>
    </source>
</reference>
<dbReference type="EMBL" id="CP002786">
    <property type="protein sequence ID" value="AEF42773.1"/>
    <property type="molecule type" value="Genomic_DNA"/>
</dbReference>
<feature type="signal peptide" evidence="2">
    <location>
        <begin position="1"/>
        <end position="26"/>
    </location>
</feature>
<organism evidence="3 4">
    <name type="scientific">Hoyosella subflava (strain DSM 45089 / JCM 17490 / NBRC 109087 / DQS3-9A1)</name>
    <name type="common">Amycolicicoccus subflavus</name>
    <dbReference type="NCBI Taxonomy" id="443218"/>
    <lineage>
        <taxon>Bacteria</taxon>
        <taxon>Bacillati</taxon>
        <taxon>Actinomycetota</taxon>
        <taxon>Actinomycetes</taxon>
        <taxon>Mycobacteriales</taxon>
        <taxon>Hoyosellaceae</taxon>
        <taxon>Hoyosella</taxon>
    </lineage>
</organism>
<evidence type="ECO:0008006" key="5">
    <source>
        <dbReference type="Google" id="ProtNLM"/>
    </source>
</evidence>
<feature type="region of interest" description="Disordered" evidence="1">
    <location>
        <begin position="41"/>
        <end position="87"/>
    </location>
</feature>
<dbReference type="AlphaFoldDB" id="F6ELZ2"/>
<name>F6ELZ2_HOYSD</name>
<evidence type="ECO:0000313" key="3">
    <source>
        <dbReference type="EMBL" id="AEF42773.1"/>
    </source>
</evidence>
<dbReference type="PROSITE" id="PS51257">
    <property type="entry name" value="PROKAR_LIPOPROTEIN"/>
    <property type="match status" value="1"/>
</dbReference>
<keyword evidence="2" id="KW-0732">Signal</keyword>